<evidence type="ECO:0000256" key="1">
    <source>
        <dbReference type="ARBA" id="ARBA00004123"/>
    </source>
</evidence>
<keyword evidence="4" id="KW-0804">Transcription</keyword>
<dbReference type="GO" id="GO:0005634">
    <property type="term" value="C:nucleus"/>
    <property type="evidence" value="ECO:0007669"/>
    <property type="project" value="UniProtKB-SubCell"/>
</dbReference>
<comment type="subcellular location">
    <subcellularLocation>
        <location evidence="1">Nucleus</location>
    </subcellularLocation>
</comment>
<evidence type="ECO:0000313" key="7">
    <source>
        <dbReference type="EMBL" id="KXG26102.1"/>
    </source>
</evidence>
<evidence type="ECO:0000256" key="4">
    <source>
        <dbReference type="ARBA" id="ARBA00023163"/>
    </source>
</evidence>
<evidence type="ECO:0000256" key="5">
    <source>
        <dbReference type="ARBA" id="ARBA00023242"/>
    </source>
</evidence>
<reference evidence="7 8" key="1">
    <citation type="journal article" date="2009" name="Nature">
        <title>The Sorghum bicolor genome and the diversification of grasses.</title>
        <authorList>
            <person name="Paterson A.H."/>
            <person name="Bowers J.E."/>
            <person name="Bruggmann R."/>
            <person name="Dubchak I."/>
            <person name="Grimwood J."/>
            <person name="Gundlach H."/>
            <person name="Haberer G."/>
            <person name="Hellsten U."/>
            <person name="Mitros T."/>
            <person name="Poliakov A."/>
            <person name="Schmutz J."/>
            <person name="Spannagl M."/>
            <person name="Tang H."/>
            <person name="Wang X."/>
            <person name="Wicker T."/>
            <person name="Bharti A.K."/>
            <person name="Chapman J."/>
            <person name="Feltus F.A."/>
            <person name="Gowik U."/>
            <person name="Grigoriev I.V."/>
            <person name="Lyons E."/>
            <person name="Maher C.A."/>
            <person name="Martis M."/>
            <person name="Narechania A."/>
            <person name="Otillar R.P."/>
            <person name="Penning B.W."/>
            <person name="Salamov A.A."/>
            <person name="Wang Y."/>
            <person name="Zhang L."/>
            <person name="Carpita N.C."/>
            <person name="Freeling M."/>
            <person name="Gingle A.R."/>
            <person name="Hash C.T."/>
            <person name="Keller B."/>
            <person name="Klein P."/>
            <person name="Kresovich S."/>
            <person name="McCann M.C."/>
            <person name="Ming R."/>
            <person name="Peterson D.G."/>
            <person name="Mehboob-ur-Rahman"/>
            <person name="Ware D."/>
            <person name="Westhoff P."/>
            <person name="Mayer K.F."/>
            <person name="Messing J."/>
            <person name="Rokhsar D.S."/>
        </authorList>
    </citation>
    <scope>NUCLEOTIDE SEQUENCE [LARGE SCALE GENOMIC DNA]</scope>
    <source>
        <strain evidence="8">cv. BTx623</strain>
    </source>
</reference>
<dbReference type="EMBL" id="CM000765">
    <property type="protein sequence ID" value="KXG26102.1"/>
    <property type="molecule type" value="Genomic_DNA"/>
</dbReference>
<dbReference type="InterPro" id="IPR015300">
    <property type="entry name" value="DNA-bd_pseudobarrel_sf"/>
</dbReference>
<dbReference type="Pfam" id="PF02362">
    <property type="entry name" value="B3"/>
    <property type="match status" value="1"/>
</dbReference>
<dbReference type="InterPro" id="IPR003340">
    <property type="entry name" value="B3_DNA-bd"/>
</dbReference>
<dbReference type="PROSITE" id="PS50863">
    <property type="entry name" value="B3"/>
    <property type="match status" value="1"/>
</dbReference>
<dbReference type="Proteomes" id="UP000000768">
    <property type="component" value="Chromosome 6"/>
</dbReference>
<keyword evidence="3" id="KW-0238">DNA-binding</keyword>
<gene>
    <name evidence="7" type="ORF">SORBI_3006G050900</name>
</gene>
<organism evidence="7 8">
    <name type="scientific">Sorghum bicolor</name>
    <name type="common">Sorghum</name>
    <name type="synonym">Sorghum vulgare</name>
    <dbReference type="NCBI Taxonomy" id="4558"/>
    <lineage>
        <taxon>Eukaryota</taxon>
        <taxon>Viridiplantae</taxon>
        <taxon>Streptophyta</taxon>
        <taxon>Embryophyta</taxon>
        <taxon>Tracheophyta</taxon>
        <taxon>Spermatophyta</taxon>
        <taxon>Magnoliopsida</taxon>
        <taxon>Liliopsida</taxon>
        <taxon>Poales</taxon>
        <taxon>Poaceae</taxon>
        <taxon>PACMAD clade</taxon>
        <taxon>Panicoideae</taxon>
        <taxon>Andropogonodae</taxon>
        <taxon>Andropogoneae</taxon>
        <taxon>Sorghinae</taxon>
        <taxon>Sorghum</taxon>
    </lineage>
</organism>
<keyword evidence="2" id="KW-0805">Transcription regulation</keyword>
<name>A0A1B6PKA3_SORBI</name>
<sequence>MDGWFFLLSSVLTHQSSKSLRRPSRKVVMSKGKSVAMSSAGHSAGASPTDGGADPLSMSETPCAMQPGVLPLLGRPYFTCILCKSHVNQPFQVVVPRSLAPFLPATTVPATVTRHGRSWEMRFTGGRQIQRLEAGWRGFALDNGLMLGDGCVFELLDGKPEGVVFRVQVLRAHIPEEIRERAGGYTSSTPILID</sequence>
<dbReference type="STRING" id="4558.A0A1B6PKA3"/>
<evidence type="ECO:0000313" key="8">
    <source>
        <dbReference type="Proteomes" id="UP000000768"/>
    </source>
</evidence>
<dbReference type="Gene3D" id="2.40.330.10">
    <property type="entry name" value="DNA-binding pseudobarrel domain"/>
    <property type="match status" value="1"/>
</dbReference>
<evidence type="ECO:0000259" key="6">
    <source>
        <dbReference type="PROSITE" id="PS50863"/>
    </source>
</evidence>
<dbReference type="AlphaFoldDB" id="A0A1B6PKA3"/>
<dbReference type="InParanoid" id="A0A1B6PKA3"/>
<keyword evidence="8" id="KW-1185">Reference proteome</keyword>
<dbReference type="Gramene" id="KXG26102">
    <property type="protein sequence ID" value="KXG26102"/>
    <property type="gene ID" value="SORBI_3006G050900"/>
</dbReference>
<evidence type="ECO:0000256" key="3">
    <source>
        <dbReference type="ARBA" id="ARBA00023125"/>
    </source>
</evidence>
<dbReference type="InterPro" id="IPR044837">
    <property type="entry name" value="REM16-like"/>
</dbReference>
<dbReference type="eggNOG" id="ENOG502S4NC">
    <property type="taxonomic scope" value="Eukaryota"/>
</dbReference>
<dbReference type="PANTHER" id="PTHR31391:SF134">
    <property type="entry name" value="B3 DOMAIN-CONTAINING PROTEIN OS04G0386900"/>
    <property type="match status" value="1"/>
</dbReference>
<dbReference type="PANTHER" id="PTHR31391">
    <property type="entry name" value="B3 DOMAIN-CONTAINING PROTEIN OS11G0197600-RELATED"/>
    <property type="match status" value="1"/>
</dbReference>
<dbReference type="SUPFAM" id="SSF101936">
    <property type="entry name" value="DNA-binding pseudobarrel domain"/>
    <property type="match status" value="1"/>
</dbReference>
<dbReference type="OMA" id="SHVNQPF"/>
<dbReference type="GO" id="GO:0003677">
    <property type="term" value="F:DNA binding"/>
    <property type="evidence" value="ECO:0007669"/>
    <property type="project" value="UniProtKB-KW"/>
</dbReference>
<reference evidence="8" key="2">
    <citation type="journal article" date="2018" name="Plant J.">
        <title>The Sorghum bicolor reference genome: improved assembly, gene annotations, a transcriptome atlas, and signatures of genome organization.</title>
        <authorList>
            <person name="McCormick R.F."/>
            <person name="Truong S.K."/>
            <person name="Sreedasyam A."/>
            <person name="Jenkins J."/>
            <person name="Shu S."/>
            <person name="Sims D."/>
            <person name="Kennedy M."/>
            <person name="Amirebrahimi M."/>
            <person name="Weers B.D."/>
            <person name="McKinley B."/>
            <person name="Mattison A."/>
            <person name="Morishige D.T."/>
            <person name="Grimwood J."/>
            <person name="Schmutz J."/>
            <person name="Mullet J.E."/>
        </authorList>
    </citation>
    <scope>NUCLEOTIDE SEQUENCE [LARGE SCALE GENOMIC DNA]</scope>
    <source>
        <strain evidence="8">cv. BTx623</strain>
    </source>
</reference>
<proteinExistence type="predicted"/>
<dbReference type="FunCoup" id="A0A1B6PKA3">
    <property type="interactions" value="459"/>
</dbReference>
<evidence type="ECO:0000256" key="2">
    <source>
        <dbReference type="ARBA" id="ARBA00023015"/>
    </source>
</evidence>
<accession>A0A1B6PKA3</accession>
<keyword evidence="5" id="KW-0539">Nucleus</keyword>
<feature type="domain" description="TF-B3" evidence="6">
    <location>
        <begin position="78"/>
        <end position="173"/>
    </location>
</feature>
<protein>
    <recommendedName>
        <fullName evidence="6">TF-B3 domain-containing protein</fullName>
    </recommendedName>
</protein>
<dbReference type="OrthoDB" id="638806at2759"/>
<dbReference type="CDD" id="cd10017">
    <property type="entry name" value="B3_DNA"/>
    <property type="match status" value="1"/>
</dbReference>